<keyword evidence="3" id="KW-1185">Reference proteome</keyword>
<feature type="domain" description="ABM" evidence="1">
    <location>
        <begin position="2"/>
        <end position="90"/>
    </location>
</feature>
<protein>
    <submittedName>
        <fullName evidence="2">Antibiotic biosynthesis monooxygenase</fullName>
    </submittedName>
</protein>
<dbReference type="Gene3D" id="3.30.70.100">
    <property type="match status" value="1"/>
</dbReference>
<dbReference type="InterPro" id="IPR011008">
    <property type="entry name" value="Dimeric_a/b-barrel"/>
</dbReference>
<dbReference type="AlphaFoldDB" id="A0A2I0QSH7"/>
<dbReference type="Proteomes" id="UP000243524">
    <property type="component" value="Unassembled WGS sequence"/>
</dbReference>
<dbReference type="OrthoDB" id="2617048at2"/>
<evidence type="ECO:0000313" key="2">
    <source>
        <dbReference type="EMBL" id="PKR77060.1"/>
    </source>
</evidence>
<sequence length="101" mass="11932">MYIVDSLVKVPVEKADEVISIYQNRSKSVDEQDGFIKFQLLQNDKKPEELTVHTVWETKEDYLNWARSENFKKIHDMEKNYPDQELASIVPIVKKYKVVAE</sequence>
<gene>
    <name evidence="2" type="ORF">CEY16_09945</name>
</gene>
<dbReference type="PANTHER" id="PTHR34474:SF4">
    <property type="entry name" value="HEME OXYGENASE (STAPHYLOBILIN-PRODUCING) 1"/>
    <property type="match status" value="1"/>
</dbReference>
<keyword evidence="2" id="KW-0503">Monooxygenase</keyword>
<dbReference type="InterPro" id="IPR050404">
    <property type="entry name" value="Heme-degrading_MO"/>
</dbReference>
<comment type="caution">
    <text evidence="2">The sequence shown here is derived from an EMBL/GenBank/DDBJ whole genome shotgun (WGS) entry which is preliminary data.</text>
</comment>
<dbReference type="InterPro" id="IPR007138">
    <property type="entry name" value="ABM_dom"/>
</dbReference>
<name>A0A2I0QSH7_9BACI</name>
<keyword evidence="2" id="KW-0560">Oxidoreductase</keyword>
<dbReference type="SUPFAM" id="SSF54909">
    <property type="entry name" value="Dimeric alpha+beta barrel"/>
    <property type="match status" value="1"/>
</dbReference>
<dbReference type="PROSITE" id="PS51725">
    <property type="entry name" value="ABM"/>
    <property type="match status" value="1"/>
</dbReference>
<evidence type="ECO:0000259" key="1">
    <source>
        <dbReference type="PROSITE" id="PS51725"/>
    </source>
</evidence>
<dbReference type="Pfam" id="PF03992">
    <property type="entry name" value="ABM"/>
    <property type="match status" value="1"/>
</dbReference>
<dbReference type="RefSeq" id="WP_101331863.1">
    <property type="nucleotide sequence ID" value="NZ_PJNH01000003.1"/>
</dbReference>
<accession>A0A2I0QSH7</accession>
<organism evidence="2 3">
    <name type="scientific">Halalkalibacillus sediminis</name>
    <dbReference type="NCBI Taxonomy" id="2018042"/>
    <lineage>
        <taxon>Bacteria</taxon>
        <taxon>Bacillati</taxon>
        <taxon>Bacillota</taxon>
        <taxon>Bacilli</taxon>
        <taxon>Bacillales</taxon>
        <taxon>Bacillaceae</taxon>
        <taxon>Halalkalibacillus</taxon>
    </lineage>
</organism>
<reference evidence="2 3" key="1">
    <citation type="submission" date="2017-06" db="EMBL/GenBank/DDBJ databases">
        <title>the draft geome sequence of Illustriluteabacillus marina B3227.</title>
        <authorList>
            <person name="He R.-H."/>
            <person name="Du Z.-J."/>
        </authorList>
    </citation>
    <scope>NUCLEOTIDE SEQUENCE [LARGE SCALE GENOMIC DNA]</scope>
    <source>
        <strain evidence="2 3">B3227</strain>
    </source>
</reference>
<proteinExistence type="predicted"/>
<dbReference type="GO" id="GO:0004497">
    <property type="term" value="F:monooxygenase activity"/>
    <property type="evidence" value="ECO:0007669"/>
    <property type="project" value="UniProtKB-KW"/>
</dbReference>
<evidence type="ECO:0000313" key="3">
    <source>
        <dbReference type="Proteomes" id="UP000243524"/>
    </source>
</evidence>
<dbReference type="EMBL" id="PJNH01000003">
    <property type="protein sequence ID" value="PKR77060.1"/>
    <property type="molecule type" value="Genomic_DNA"/>
</dbReference>
<dbReference type="PANTHER" id="PTHR34474">
    <property type="entry name" value="SIGNAL TRANSDUCTION PROTEIN TRAP"/>
    <property type="match status" value="1"/>
</dbReference>